<feature type="chain" id="PRO_5032516102" evidence="2">
    <location>
        <begin position="23"/>
        <end position="322"/>
    </location>
</feature>
<name>A0A848EF55_9PROT</name>
<evidence type="ECO:0000313" key="4">
    <source>
        <dbReference type="Proteomes" id="UP000548582"/>
    </source>
</evidence>
<reference evidence="3 4" key="1">
    <citation type="submission" date="2020-03" db="EMBL/GenBank/DDBJ databases">
        <authorList>
            <person name="Sun Q."/>
        </authorList>
    </citation>
    <scope>NUCLEOTIDE SEQUENCE [LARGE SCALE GENOMIC DNA]</scope>
    <source>
        <strain evidence="3 4">JC162</strain>
    </source>
</reference>
<dbReference type="AlphaFoldDB" id="A0A848EF55"/>
<comment type="caution">
    <text evidence="3">The sequence shown here is derived from an EMBL/GenBank/DDBJ whole genome shotgun (WGS) entry which is preliminary data.</text>
</comment>
<proteinExistence type="inferred from homology"/>
<keyword evidence="4" id="KW-1185">Reference proteome</keyword>
<sequence>MTTRRALIAGAGVLAAPLPLRAQPAWPADRPVEVIVPFPAGGGVDVMTRLVMPLVAAQIPGLRPVVVNRTGAAGQIGLEALFNAAGDGYTIGATTIPAHNAIPLERQVRYRAMDFTFLANIVEDANAFYVRAESPFRSVADVVAAARARPGQVTYGTTGIGSDDHLFMLAFEAAANVPPMVQIPFAGAAPLIPQLLGGNMDLAAINVNDALQLKREGKLRILAQAAARRQPEAADVPTFREEGLDVIAGASRGIVGPPNMPAPVVARLEAAFRTAVNDEGFRREAERQFMPLRPLFGAEYKAFAQGVDDNLRRLWQVRPWRG</sequence>
<dbReference type="PANTHER" id="PTHR42928">
    <property type="entry name" value="TRICARBOXYLATE-BINDING PROTEIN"/>
    <property type="match status" value="1"/>
</dbReference>
<evidence type="ECO:0000256" key="2">
    <source>
        <dbReference type="SAM" id="SignalP"/>
    </source>
</evidence>
<dbReference type="Gene3D" id="3.40.190.10">
    <property type="entry name" value="Periplasmic binding protein-like II"/>
    <property type="match status" value="1"/>
</dbReference>
<dbReference type="InterPro" id="IPR042100">
    <property type="entry name" value="Bug_dom1"/>
</dbReference>
<dbReference type="RefSeq" id="WP_170054230.1">
    <property type="nucleotide sequence ID" value="NZ_JABBKX010000003.1"/>
</dbReference>
<accession>A0A848EF55</accession>
<evidence type="ECO:0000313" key="3">
    <source>
        <dbReference type="EMBL" id="NMJ42005.1"/>
    </source>
</evidence>
<protein>
    <submittedName>
        <fullName evidence="3">Tripartite tricarboxylate transporter substrate binding protein</fullName>
    </submittedName>
</protein>
<evidence type="ECO:0000256" key="1">
    <source>
        <dbReference type="ARBA" id="ARBA00006987"/>
    </source>
</evidence>
<gene>
    <name evidence="3" type="ORF">GWK16_12190</name>
</gene>
<dbReference type="CDD" id="cd07012">
    <property type="entry name" value="PBP2_Bug_TTT"/>
    <property type="match status" value="1"/>
</dbReference>
<comment type="similarity">
    <text evidence="1">Belongs to the UPF0065 (bug) family.</text>
</comment>
<dbReference type="SUPFAM" id="SSF53850">
    <property type="entry name" value="Periplasmic binding protein-like II"/>
    <property type="match status" value="1"/>
</dbReference>
<dbReference type="Proteomes" id="UP000548582">
    <property type="component" value="Unassembled WGS sequence"/>
</dbReference>
<dbReference type="EMBL" id="JABBKX010000003">
    <property type="protein sequence ID" value="NMJ42005.1"/>
    <property type="molecule type" value="Genomic_DNA"/>
</dbReference>
<keyword evidence="2" id="KW-0732">Signal</keyword>
<dbReference type="PIRSF" id="PIRSF017082">
    <property type="entry name" value="YflP"/>
    <property type="match status" value="1"/>
</dbReference>
<dbReference type="PANTHER" id="PTHR42928:SF5">
    <property type="entry name" value="BLR1237 PROTEIN"/>
    <property type="match status" value="1"/>
</dbReference>
<dbReference type="Pfam" id="PF03401">
    <property type="entry name" value="TctC"/>
    <property type="match status" value="1"/>
</dbReference>
<dbReference type="Gene3D" id="3.40.190.150">
    <property type="entry name" value="Bordetella uptake gene, domain 1"/>
    <property type="match status" value="1"/>
</dbReference>
<organism evidence="3 4">
    <name type="scientific">Neoroseomonas marina</name>
    <dbReference type="NCBI Taxonomy" id="1232220"/>
    <lineage>
        <taxon>Bacteria</taxon>
        <taxon>Pseudomonadati</taxon>
        <taxon>Pseudomonadota</taxon>
        <taxon>Alphaproteobacteria</taxon>
        <taxon>Acetobacterales</taxon>
        <taxon>Acetobacteraceae</taxon>
        <taxon>Neoroseomonas</taxon>
    </lineage>
</organism>
<feature type="signal peptide" evidence="2">
    <location>
        <begin position="1"/>
        <end position="22"/>
    </location>
</feature>
<dbReference type="InterPro" id="IPR005064">
    <property type="entry name" value="BUG"/>
</dbReference>